<feature type="domain" description="Major facilitator superfamily (MFS) profile" evidence="8">
    <location>
        <begin position="19"/>
        <end position="458"/>
    </location>
</feature>
<protein>
    <submittedName>
        <fullName evidence="9">MDR family MFS transporter</fullName>
    </submittedName>
</protein>
<accession>A0ABV5T3W9</accession>
<feature type="transmembrane region" description="Helical" evidence="7">
    <location>
        <begin position="142"/>
        <end position="160"/>
    </location>
</feature>
<keyword evidence="4 7" id="KW-0812">Transmembrane</keyword>
<feature type="transmembrane region" description="Helical" evidence="7">
    <location>
        <begin position="230"/>
        <end position="253"/>
    </location>
</feature>
<dbReference type="NCBIfam" id="TIGR00711">
    <property type="entry name" value="efflux_EmrB"/>
    <property type="match status" value="1"/>
</dbReference>
<evidence type="ECO:0000256" key="1">
    <source>
        <dbReference type="ARBA" id="ARBA00004651"/>
    </source>
</evidence>
<dbReference type="InterPro" id="IPR011701">
    <property type="entry name" value="MFS"/>
</dbReference>
<keyword evidence="5 7" id="KW-1133">Transmembrane helix</keyword>
<feature type="transmembrane region" description="Helical" evidence="7">
    <location>
        <begin position="480"/>
        <end position="498"/>
    </location>
</feature>
<evidence type="ECO:0000259" key="8">
    <source>
        <dbReference type="PROSITE" id="PS50850"/>
    </source>
</evidence>
<comment type="subcellular location">
    <subcellularLocation>
        <location evidence="1">Cell membrane</location>
        <topology evidence="1">Multi-pass membrane protein</topology>
    </subcellularLocation>
</comment>
<evidence type="ECO:0000256" key="3">
    <source>
        <dbReference type="ARBA" id="ARBA00022475"/>
    </source>
</evidence>
<dbReference type="PANTHER" id="PTHR23501:SF197">
    <property type="entry name" value="COMD"/>
    <property type="match status" value="1"/>
</dbReference>
<feature type="transmembrane region" description="Helical" evidence="7">
    <location>
        <begin position="172"/>
        <end position="193"/>
    </location>
</feature>
<proteinExistence type="predicted"/>
<dbReference type="Pfam" id="PF07690">
    <property type="entry name" value="MFS_1"/>
    <property type="match status" value="1"/>
</dbReference>
<feature type="transmembrane region" description="Helical" evidence="7">
    <location>
        <begin position="306"/>
        <end position="332"/>
    </location>
</feature>
<dbReference type="Proteomes" id="UP001589611">
    <property type="component" value="Unassembled WGS sequence"/>
</dbReference>
<keyword evidence="2" id="KW-0813">Transport</keyword>
<keyword evidence="10" id="KW-1185">Reference proteome</keyword>
<dbReference type="RefSeq" id="WP_344715417.1">
    <property type="nucleotide sequence ID" value="NZ_BAAAWH010000001.1"/>
</dbReference>
<evidence type="ECO:0000256" key="4">
    <source>
        <dbReference type="ARBA" id="ARBA00022692"/>
    </source>
</evidence>
<dbReference type="CDD" id="cd17502">
    <property type="entry name" value="MFS_Azr1_MDR_like"/>
    <property type="match status" value="1"/>
</dbReference>
<feature type="transmembrane region" description="Helical" evidence="7">
    <location>
        <begin position="109"/>
        <end position="130"/>
    </location>
</feature>
<feature type="transmembrane region" description="Helical" evidence="7">
    <location>
        <begin position="16"/>
        <end position="33"/>
    </location>
</feature>
<feature type="transmembrane region" description="Helical" evidence="7">
    <location>
        <begin position="364"/>
        <end position="389"/>
    </location>
</feature>
<dbReference type="EMBL" id="JBHMBE010000004">
    <property type="protein sequence ID" value="MFB9646641.1"/>
    <property type="molecule type" value="Genomic_DNA"/>
</dbReference>
<sequence>MSLTAPAPLLLTKRRIWIIFSALIAGMLLSSLDQTIVSTAMPTIVGQLGGVEHQVWITTAYLLATTIVMPIYGKFGDVLGRRHLFLIAIALFTLASIGCAFAGDFWMFVVFRAMQGLGAGGLMILSQAIIADIVPASERGKYLGPLGAVFGLSAIAGPLLGGFFVDHLTWQWAFYINIPVGIAAFVIALFALTLPSKKATKPIDVLGVVFLSAATTCLIFFTDFGGDRDFGWGSLATWGWGVGMLAAVAAFIFTEARAKDPIIPLALFRNPVFVNATAIGLTLGLGMFAAIGFVPTFLQMSSGTSAAASGLLMIPMMVGLIGTSITSGILITRTGRYKIFPILGTLITGIAMVALTTLTASTPIWLICVFLFVFGAGLGLIMQVVVLVVQNAVPAAEVGTATSTNNYFREVGAALGTAVFGTIFTTRLTQNLEEVFIGAGASTADAANSTATLDPQTLGQLPDAIREGIVNAYADALAPVFWYLLPFIGLAFLLSLFLKQIPLSDVAGLVARGEAISGEEAELLEAEQRGTVAVTTSG</sequence>
<dbReference type="PROSITE" id="PS50850">
    <property type="entry name" value="MFS"/>
    <property type="match status" value="1"/>
</dbReference>
<dbReference type="PRINTS" id="PR01036">
    <property type="entry name" value="TCRTETB"/>
</dbReference>
<evidence type="ECO:0000256" key="6">
    <source>
        <dbReference type="ARBA" id="ARBA00023136"/>
    </source>
</evidence>
<keyword evidence="3" id="KW-1003">Cell membrane</keyword>
<dbReference type="InterPro" id="IPR036259">
    <property type="entry name" value="MFS_trans_sf"/>
</dbReference>
<feature type="transmembrane region" description="Helical" evidence="7">
    <location>
        <begin position="84"/>
        <end position="103"/>
    </location>
</feature>
<dbReference type="Gene3D" id="1.20.1720.10">
    <property type="entry name" value="Multidrug resistance protein D"/>
    <property type="match status" value="1"/>
</dbReference>
<evidence type="ECO:0000256" key="5">
    <source>
        <dbReference type="ARBA" id="ARBA00022989"/>
    </source>
</evidence>
<evidence type="ECO:0000313" key="9">
    <source>
        <dbReference type="EMBL" id="MFB9646641.1"/>
    </source>
</evidence>
<name>A0ABV5T3W9_9MICO</name>
<evidence type="ECO:0000313" key="10">
    <source>
        <dbReference type="Proteomes" id="UP001589611"/>
    </source>
</evidence>
<feature type="transmembrane region" description="Helical" evidence="7">
    <location>
        <begin position="410"/>
        <end position="428"/>
    </location>
</feature>
<comment type="caution">
    <text evidence="9">The sequence shown here is derived from an EMBL/GenBank/DDBJ whole genome shotgun (WGS) entry which is preliminary data.</text>
</comment>
<organism evidence="9 10">
    <name type="scientific">Microbacterium terregens</name>
    <dbReference type="NCBI Taxonomy" id="69363"/>
    <lineage>
        <taxon>Bacteria</taxon>
        <taxon>Bacillati</taxon>
        <taxon>Actinomycetota</taxon>
        <taxon>Actinomycetes</taxon>
        <taxon>Micrococcales</taxon>
        <taxon>Microbacteriaceae</taxon>
        <taxon>Microbacterium</taxon>
    </lineage>
</organism>
<dbReference type="Gene3D" id="1.20.1250.20">
    <property type="entry name" value="MFS general substrate transporter like domains"/>
    <property type="match status" value="1"/>
</dbReference>
<feature type="transmembrane region" description="Helical" evidence="7">
    <location>
        <begin position="205"/>
        <end position="224"/>
    </location>
</feature>
<feature type="transmembrane region" description="Helical" evidence="7">
    <location>
        <begin position="53"/>
        <end position="72"/>
    </location>
</feature>
<feature type="transmembrane region" description="Helical" evidence="7">
    <location>
        <begin position="339"/>
        <end position="358"/>
    </location>
</feature>
<keyword evidence="6 7" id="KW-0472">Membrane</keyword>
<dbReference type="SUPFAM" id="SSF103473">
    <property type="entry name" value="MFS general substrate transporter"/>
    <property type="match status" value="1"/>
</dbReference>
<dbReference type="InterPro" id="IPR004638">
    <property type="entry name" value="EmrB-like"/>
</dbReference>
<feature type="transmembrane region" description="Helical" evidence="7">
    <location>
        <begin position="273"/>
        <end position="294"/>
    </location>
</feature>
<reference evidence="9 10" key="1">
    <citation type="submission" date="2024-09" db="EMBL/GenBank/DDBJ databases">
        <authorList>
            <person name="Sun Q."/>
            <person name="Mori K."/>
        </authorList>
    </citation>
    <scope>NUCLEOTIDE SEQUENCE [LARGE SCALE GENOMIC DNA]</scope>
    <source>
        <strain evidence="9 10">JCM 1342</strain>
    </source>
</reference>
<gene>
    <name evidence="9" type="ORF">ACFFPJ_12640</name>
</gene>
<dbReference type="InterPro" id="IPR020846">
    <property type="entry name" value="MFS_dom"/>
</dbReference>
<dbReference type="PANTHER" id="PTHR23501">
    <property type="entry name" value="MAJOR FACILITATOR SUPERFAMILY"/>
    <property type="match status" value="1"/>
</dbReference>
<evidence type="ECO:0000256" key="2">
    <source>
        <dbReference type="ARBA" id="ARBA00022448"/>
    </source>
</evidence>
<evidence type="ECO:0000256" key="7">
    <source>
        <dbReference type="SAM" id="Phobius"/>
    </source>
</evidence>